<name>A0A926UY63_9CYAN</name>
<dbReference type="RefSeq" id="WP_190352550.1">
    <property type="nucleotide sequence ID" value="NZ_JACJPY010000083.1"/>
</dbReference>
<reference evidence="1" key="1">
    <citation type="journal article" date="2015" name="ISME J.">
        <title>Draft Genome Sequence of Streptomyces incarnatus NRRL8089, which Produces the Nucleoside Antibiotic Sinefungin.</title>
        <authorList>
            <person name="Oshima K."/>
            <person name="Hattori M."/>
            <person name="Shimizu H."/>
            <person name="Fukuda K."/>
            <person name="Nemoto M."/>
            <person name="Inagaki K."/>
            <person name="Tamura T."/>
        </authorList>
    </citation>
    <scope>NUCLEOTIDE SEQUENCE</scope>
    <source>
        <strain evidence="1">FACHB-1277</strain>
    </source>
</reference>
<dbReference type="AlphaFoldDB" id="A0A926UY63"/>
<dbReference type="Proteomes" id="UP000631421">
    <property type="component" value="Unassembled WGS sequence"/>
</dbReference>
<keyword evidence="2" id="KW-1185">Reference proteome</keyword>
<evidence type="ECO:0000313" key="1">
    <source>
        <dbReference type="EMBL" id="MBD2152142.1"/>
    </source>
</evidence>
<comment type="caution">
    <text evidence="1">The sequence shown here is derived from an EMBL/GenBank/DDBJ whole genome shotgun (WGS) entry which is preliminary data.</text>
</comment>
<gene>
    <name evidence="1" type="ORF">H6F44_18750</name>
</gene>
<organism evidence="1 2">
    <name type="scientific">Pseudanabaena cinerea FACHB-1277</name>
    <dbReference type="NCBI Taxonomy" id="2949581"/>
    <lineage>
        <taxon>Bacteria</taxon>
        <taxon>Bacillati</taxon>
        <taxon>Cyanobacteriota</taxon>
        <taxon>Cyanophyceae</taxon>
        <taxon>Pseudanabaenales</taxon>
        <taxon>Pseudanabaenaceae</taxon>
        <taxon>Pseudanabaena</taxon>
        <taxon>Pseudanabaena cinerea</taxon>
    </lineage>
</organism>
<evidence type="ECO:0000313" key="2">
    <source>
        <dbReference type="Proteomes" id="UP000631421"/>
    </source>
</evidence>
<evidence type="ECO:0008006" key="3">
    <source>
        <dbReference type="Google" id="ProtNLM"/>
    </source>
</evidence>
<accession>A0A926UY63</accession>
<dbReference type="EMBL" id="JACJPY010000083">
    <property type="protein sequence ID" value="MBD2152142.1"/>
    <property type="molecule type" value="Genomic_DNA"/>
</dbReference>
<protein>
    <recommendedName>
        <fullName evidence="3">PEP-CTERM sorting domain-containing protein</fullName>
    </recommendedName>
</protein>
<sequence>MKFNIQSALGAIGTAAIATTVAAVTTISAPIAANAATFNFNNIVADNAGELKGDPLAQFLSMDVTASGGGTLFKFSLAENSLPGFGGSFIRQVFIDGSTTLLGTATVNSGNVVVGGVAFSGGASSQNFAQGNKVGFSTDYYFNRNNGAANVNAIQEGESLGVLFANANFNNVIAAINSGDLRVGYHAQGLIDGASDSYINGIPTTPPPKPVPVPGFLLGLAVAGAFGGSRLLKSKKQSA</sequence>
<reference evidence="1" key="2">
    <citation type="submission" date="2020-08" db="EMBL/GenBank/DDBJ databases">
        <authorList>
            <person name="Chen M."/>
            <person name="Teng W."/>
            <person name="Zhao L."/>
            <person name="Hu C."/>
            <person name="Zhou Y."/>
            <person name="Han B."/>
            <person name="Song L."/>
            <person name="Shu W."/>
        </authorList>
    </citation>
    <scope>NUCLEOTIDE SEQUENCE</scope>
    <source>
        <strain evidence="1">FACHB-1277</strain>
    </source>
</reference>
<proteinExistence type="predicted"/>